<keyword evidence="2" id="KW-1185">Reference proteome</keyword>
<gene>
    <name evidence="1" type="ORF">MCHLO_14572</name>
</gene>
<organism evidence="1 2">
    <name type="scientific">Mycena chlorophos</name>
    <name type="common">Agaric fungus</name>
    <name type="synonym">Agaricus chlorophos</name>
    <dbReference type="NCBI Taxonomy" id="658473"/>
    <lineage>
        <taxon>Eukaryota</taxon>
        <taxon>Fungi</taxon>
        <taxon>Dikarya</taxon>
        <taxon>Basidiomycota</taxon>
        <taxon>Agaricomycotina</taxon>
        <taxon>Agaricomycetes</taxon>
        <taxon>Agaricomycetidae</taxon>
        <taxon>Agaricales</taxon>
        <taxon>Marasmiineae</taxon>
        <taxon>Mycenaceae</taxon>
        <taxon>Mycena</taxon>
    </lineage>
</organism>
<name>A0ABQ0M7H5_MYCCL</name>
<dbReference type="Proteomes" id="UP000815677">
    <property type="component" value="Unassembled WGS sequence"/>
</dbReference>
<evidence type="ECO:0000313" key="2">
    <source>
        <dbReference type="Proteomes" id="UP000815677"/>
    </source>
</evidence>
<reference evidence="1" key="1">
    <citation type="submission" date="2014-09" db="EMBL/GenBank/DDBJ databases">
        <title>Genome sequence of the luminous mushroom Mycena chlorophos for searching fungal bioluminescence genes.</title>
        <authorList>
            <person name="Tanaka Y."/>
            <person name="Kasuga D."/>
            <person name="Oba Y."/>
            <person name="Hase S."/>
            <person name="Sato K."/>
            <person name="Oba Y."/>
            <person name="Sakakibara Y."/>
        </authorList>
    </citation>
    <scope>NUCLEOTIDE SEQUENCE</scope>
</reference>
<proteinExistence type="predicted"/>
<dbReference type="EMBL" id="DF849573">
    <property type="protein sequence ID" value="GAT58106.1"/>
    <property type="molecule type" value="Genomic_DNA"/>
</dbReference>
<protein>
    <submittedName>
        <fullName evidence="1">Uncharacterized protein</fullName>
    </submittedName>
</protein>
<accession>A0ABQ0M7H5</accession>
<sequence>MLDWSIDRTFITSRQILLLNPTVVTSSAVSWTNDHDDVVGLCPALALFKLSTLRVCDMDMIPSNDSPAETLTSDVTNLRQLSTAFESLCTDLENRLQDRRPSFWHQSREQEDRLARVRLWRRRDDEVGGELGDRGRRVRVDPRRVCDPST</sequence>
<evidence type="ECO:0000313" key="1">
    <source>
        <dbReference type="EMBL" id="GAT58106.1"/>
    </source>
</evidence>